<dbReference type="OrthoDB" id="5357295at2759"/>
<accession>A0A2B7WEN2</accession>
<evidence type="ECO:0000256" key="1">
    <source>
        <dbReference type="SAM" id="MobiDB-lite"/>
    </source>
</evidence>
<feature type="region of interest" description="Disordered" evidence="1">
    <location>
        <begin position="236"/>
        <end position="284"/>
    </location>
</feature>
<evidence type="ECO:0000313" key="3">
    <source>
        <dbReference type="Proteomes" id="UP000223968"/>
    </source>
</evidence>
<keyword evidence="3" id="KW-1185">Reference proteome</keyword>
<evidence type="ECO:0000313" key="2">
    <source>
        <dbReference type="EMBL" id="PGG95076.1"/>
    </source>
</evidence>
<dbReference type="Proteomes" id="UP000223968">
    <property type="component" value="Unassembled WGS sequence"/>
</dbReference>
<organism evidence="2 3">
    <name type="scientific">Helicocarpus griseus UAMH5409</name>
    <dbReference type="NCBI Taxonomy" id="1447875"/>
    <lineage>
        <taxon>Eukaryota</taxon>
        <taxon>Fungi</taxon>
        <taxon>Dikarya</taxon>
        <taxon>Ascomycota</taxon>
        <taxon>Pezizomycotina</taxon>
        <taxon>Eurotiomycetes</taxon>
        <taxon>Eurotiomycetidae</taxon>
        <taxon>Onygenales</taxon>
        <taxon>Ajellomycetaceae</taxon>
        <taxon>Helicocarpus</taxon>
    </lineage>
</organism>
<feature type="compositionally biased region" description="Polar residues" evidence="1">
    <location>
        <begin position="275"/>
        <end position="284"/>
    </location>
</feature>
<dbReference type="EMBL" id="PDNB01000417">
    <property type="protein sequence ID" value="PGG95076.1"/>
    <property type="molecule type" value="Genomic_DNA"/>
</dbReference>
<name>A0A2B7WEN2_9EURO</name>
<proteinExistence type="predicted"/>
<protein>
    <submittedName>
        <fullName evidence="2">Uncharacterized protein</fullName>
    </submittedName>
</protein>
<dbReference type="AlphaFoldDB" id="A0A2B7WEN2"/>
<feature type="region of interest" description="Disordered" evidence="1">
    <location>
        <begin position="381"/>
        <end position="410"/>
    </location>
</feature>
<comment type="caution">
    <text evidence="2">The sequence shown here is derived from an EMBL/GenBank/DDBJ whole genome shotgun (WGS) entry which is preliminary data.</text>
</comment>
<gene>
    <name evidence="2" type="ORF">AJ79_10280</name>
</gene>
<reference evidence="2 3" key="1">
    <citation type="submission" date="2017-10" db="EMBL/GenBank/DDBJ databases">
        <title>Comparative genomics in systemic dimorphic fungi from Ajellomycetaceae.</title>
        <authorList>
            <person name="Munoz J.F."/>
            <person name="Mcewen J.G."/>
            <person name="Clay O.K."/>
            <person name="Cuomo C.A."/>
        </authorList>
    </citation>
    <scope>NUCLEOTIDE SEQUENCE [LARGE SCALE GENOMIC DNA]</scope>
    <source>
        <strain evidence="2 3">UAMH5409</strain>
    </source>
</reference>
<sequence>MASFTAATRSTASHIPDLYSVSYRSPTETVKENVMLKYGGVCWLCESPFEDIVPLQVAHNVNASIENAKVEKWRSMGIVPSDFYPAHHMNLILLCLTCYAAYDSPYPMWVALPEDLGFFVEFEREDYEARIQAAANGIFQTRSLPPVDPDGILCRPYFFNHSNKRRPLPAMNWCLFPKRYFGYPQTLILKALHGCFFPAIPEHIVDDHGNEINAGVPPEISDQIYELVKLWSRPDPQVEVTGSKRKRGADDDSEGSDEDGKKDRKGGSKGKRISRPQTSTQTARRLNRLQQIKQETESALPGPSRSDFIYDWLEHTDDITSPISPPASEILGAMSRASGNGATEHNGNDDRRSIAIGHWAVGPHKTAMDEISEVARYRHLRELDSENRKKREEARRKESETKEPRNGLGA</sequence>